<dbReference type="InterPro" id="IPR005760">
    <property type="entry name" value="A/G_AdeGlyc_MutY"/>
</dbReference>
<dbReference type="CDD" id="cd03431">
    <property type="entry name" value="NUDIX_DNA_Glycosylase_C-MutY"/>
    <property type="match status" value="1"/>
</dbReference>
<evidence type="ECO:0000256" key="11">
    <source>
        <dbReference type="ARBA" id="ARBA00023014"/>
    </source>
</evidence>
<evidence type="ECO:0000256" key="6">
    <source>
        <dbReference type="ARBA" id="ARBA00022485"/>
    </source>
</evidence>
<dbReference type="EC" id="3.2.2.31" evidence="4 14"/>
<dbReference type="InterPro" id="IPR004035">
    <property type="entry name" value="Endouclease-III_FeS-bd_BS"/>
</dbReference>
<dbReference type="PANTHER" id="PTHR42944:SF1">
    <property type="entry name" value="ADENINE DNA GLYCOSYLASE"/>
    <property type="match status" value="1"/>
</dbReference>
<evidence type="ECO:0000256" key="12">
    <source>
        <dbReference type="ARBA" id="ARBA00023204"/>
    </source>
</evidence>
<dbReference type="InterPro" id="IPR003265">
    <property type="entry name" value="HhH-GPD_domain"/>
</dbReference>
<dbReference type="SMART" id="SM00525">
    <property type="entry name" value="FES"/>
    <property type="match status" value="1"/>
</dbReference>
<dbReference type="Pfam" id="PF00633">
    <property type="entry name" value="HHH"/>
    <property type="match status" value="1"/>
</dbReference>
<dbReference type="AlphaFoldDB" id="A0A450ZDK2"/>
<keyword evidence="9" id="KW-0378">Hydrolase</keyword>
<evidence type="ECO:0000256" key="5">
    <source>
        <dbReference type="ARBA" id="ARBA00022023"/>
    </source>
</evidence>
<proteinExistence type="inferred from homology"/>
<dbReference type="SUPFAM" id="SSF48150">
    <property type="entry name" value="DNA-glycosylase"/>
    <property type="match status" value="1"/>
</dbReference>
<dbReference type="InterPro" id="IPR011257">
    <property type="entry name" value="DNA_glycosylase"/>
</dbReference>
<dbReference type="PANTHER" id="PTHR42944">
    <property type="entry name" value="ADENINE DNA GLYCOSYLASE"/>
    <property type="match status" value="1"/>
</dbReference>
<organism evidence="16">
    <name type="scientific">Candidatus Kentrum sp. TUN</name>
    <dbReference type="NCBI Taxonomy" id="2126343"/>
    <lineage>
        <taxon>Bacteria</taxon>
        <taxon>Pseudomonadati</taxon>
        <taxon>Pseudomonadota</taxon>
        <taxon>Gammaproteobacteria</taxon>
        <taxon>Candidatus Kentrum</taxon>
    </lineage>
</organism>
<comment type="catalytic activity">
    <reaction evidence="1 14">
        <text>Hydrolyzes free adenine bases from 7,8-dihydro-8-oxoguanine:adenine mismatched double-stranded DNA, leaving an apurinic site.</text>
        <dbReference type="EC" id="3.2.2.31"/>
    </reaction>
</comment>
<dbReference type="InterPro" id="IPR029119">
    <property type="entry name" value="MutY_C"/>
</dbReference>
<comment type="function">
    <text evidence="2">Adenine glycosylase active on G-A mispairs. MutY also corrects error-prone DNA synthesis past GO lesions which are due to the oxidatively damaged form of guanine: 7,8-dihydro-8-oxoguanine (8-oxo-dGTP).</text>
</comment>
<comment type="cofactor">
    <cofactor evidence="14">
        <name>[4Fe-4S] cluster</name>
        <dbReference type="ChEBI" id="CHEBI:49883"/>
    </cofactor>
    <text evidence="14">Binds 1 [4Fe-4S] cluster.</text>
</comment>
<dbReference type="NCBIfam" id="TIGR01084">
    <property type="entry name" value="mutY"/>
    <property type="match status" value="1"/>
</dbReference>
<keyword evidence="10 14" id="KW-0408">Iron</keyword>
<keyword evidence="7" id="KW-0479">Metal-binding</keyword>
<dbReference type="Gene3D" id="3.90.79.10">
    <property type="entry name" value="Nucleoside Triphosphate Pyrophosphohydrolase"/>
    <property type="match status" value="1"/>
</dbReference>
<evidence type="ECO:0000256" key="13">
    <source>
        <dbReference type="ARBA" id="ARBA00023295"/>
    </source>
</evidence>
<dbReference type="EMBL" id="CAADFX010000012">
    <property type="protein sequence ID" value="VFK51853.1"/>
    <property type="molecule type" value="Genomic_DNA"/>
</dbReference>
<dbReference type="SMART" id="SM00478">
    <property type="entry name" value="ENDO3c"/>
    <property type="match status" value="1"/>
</dbReference>
<dbReference type="SUPFAM" id="SSF55811">
    <property type="entry name" value="Nudix"/>
    <property type="match status" value="1"/>
</dbReference>
<name>A0A450ZDK2_9GAMM</name>
<evidence type="ECO:0000256" key="9">
    <source>
        <dbReference type="ARBA" id="ARBA00022801"/>
    </source>
</evidence>
<evidence type="ECO:0000256" key="4">
    <source>
        <dbReference type="ARBA" id="ARBA00012045"/>
    </source>
</evidence>
<dbReference type="Pfam" id="PF00730">
    <property type="entry name" value="HhH-GPD"/>
    <property type="match status" value="1"/>
</dbReference>
<dbReference type="InterPro" id="IPR015797">
    <property type="entry name" value="NUDIX_hydrolase-like_dom_sf"/>
</dbReference>
<dbReference type="Gene3D" id="1.10.1670.10">
    <property type="entry name" value="Helix-hairpin-Helix base-excision DNA repair enzymes (C-terminal)"/>
    <property type="match status" value="1"/>
</dbReference>
<evidence type="ECO:0000256" key="14">
    <source>
        <dbReference type="RuleBase" id="RU365096"/>
    </source>
</evidence>
<evidence type="ECO:0000256" key="2">
    <source>
        <dbReference type="ARBA" id="ARBA00002933"/>
    </source>
</evidence>
<protein>
    <recommendedName>
        <fullName evidence="5 14">Adenine DNA glycosylase</fullName>
        <ecNumber evidence="4 14">3.2.2.31</ecNumber>
    </recommendedName>
</protein>
<accession>A0A450ZDK2</accession>
<keyword evidence="6" id="KW-0004">4Fe-4S</keyword>
<dbReference type="GO" id="GO:0035485">
    <property type="term" value="F:adenine/guanine mispair binding"/>
    <property type="evidence" value="ECO:0007669"/>
    <property type="project" value="TreeGrafter"/>
</dbReference>
<evidence type="ECO:0000259" key="15">
    <source>
        <dbReference type="SMART" id="SM00478"/>
    </source>
</evidence>
<dbReference type="GO" id="GO:0006298">
    <property type="term" value="P:mismatch repair"/>
    <property type="evidence" value="ECO:0007669"/>
    <property type="project" value="TreeGrafter"/>
</dbReference>
<dbReference type="Gene3D" id="1.10.340.30">
    <property type="entry name" value="Hypothetical protein, domain 2"/>
    <property type="match status" value="1"/>
</dbReference>
<dbReference type="GO" id="GO:0046872">
    <property type="term" value="F:metal ion binding"/>
    <property type="evidence" value="ECO:0007669"/>
    <property type="project" value="UniProtKB-UniRule"/>
</dbReference>
<dbReference type="PROSITE" id="PS00764">
    <property type="entry name" value="ENDONUCLEASE_III_1"/>
    <property type="match status" value="1"/>
</dbReference>
<dbReference type="Pfam" id="PF14815">
    <property type="entry name" value="NUDIX_4"/>
    <property type="match status" value="1"/>
</dbReference>
<evidence type="ECO:0000256" key="7">
    <source>
        <dbReference type="ARBA" id="ARBA00022723"/>
    </source>
</evidence>
<dbReference type="GO" id="GO:0006284">
    <property type="term" value="P:base-excision repair"/>
    <property type="evidence" value="ECO:0007669"/>
    <property type="project" value="UniProtKB-UniRule"/>
</dbReference>
<gene>
    <name evidence="16" type="ORF">BECKTUN1418D_GA0071000_101215</name>
</gene>
<dbReference type="GO" id="GO:0034039">
    <property type="term" value="F:8-oxo-7,8-dihydroguanine DNA N-glycosylase activity"/>
    <property type="evidence" value="ECO:0007669"/>
    <property type="project" value="TreeGrafter"/>
</dbReference>
<reference evidence="16" key="1">
    <citation type="submission" date="2019-02" db="EMBL/GenBank/DDBJ databases">
        <authorList>
            <person name="Gruber-Vodicka R. H."/>
            <person name="Seah K. B. B."/>
        </authorList>
    </citation>
    <scope>NUCLEOTIDE SEQUENCE</scope>
    <source>
        <strain evidence="16">BECK_BY1</strain>
    </source>
</reference>
<evidence type="ECO:0000256" key="1">
    <source>
        <dbReference type="ARBA" id="ARBA00000843"/>
    </source>
</evidence>
<keyword evidence="8 14" id="KW-0227">DNA damage</keyword>
<dbReference type="InterPro" id="IPR000445">
    <property type="entry name" value="HhH_motif"/>
</dbReference>
<evidence type="ECO:0000256" key="3">
    <source>
        <dbReference type="ARBA" id="ARBA00008343"/>
    </source>
</evidence>
<keyword evidence="12" id="KW-0234">DNA repair</keyword>
<dbReference type="GO" id="GO:0000701">
    <property type="term" value="F:purine-specific mismatch base pair DNA N-glycosylase activity"/>
    <property type="evidence" value="ECO:0007669"/>
    <property type="project" value="UniProtKB-EC"/>
</dbReference>
<evidence type="ECO:0000313" key="16">
    <source>
        <dbReference type="EMBL" id="VFK51853.1"/>
    </source>
</evidence>
<evidence type="ECO:0000256" key="10">
    <source>
        <dbReference type="ARBA" id="ARBA00023004"/>
    </source>
</evidence>
<dbReference type="GO" id="GO:0032357">
    <property type="term" value="F:oxidized purine DNA binding"/>
    <property type="evidence" value="ECO:0007669"/>
    <property type="project" value="TreeGrafter"/>
</dbReference>
<evidence type="ECO:0000256" key="8">
    <source>
        <dbReference type="ARBA" id="ARBA00022763"/>
    </source>
</evidence>
<keyword evidence="11" id="KW-0411">Iron-sulfur</keyword>
<feature type="domain" description="HhH-GPD" evidence="15">
    <location>
        <begin position="36"/>
        <end position="187"/>
    </location>
</feature>
<keyword evidence="13 14" id="KW-0326">Glycosidase</keyword>
<dbReference type="CDD" id="cd00056">
    <property type="entry name" value="ENDO3c"/>
    <property type="match status" value="1"/>
</dbReference>
<sequence length="399" mass="45656">MTFSDLVLTWYAKEGRCHLPWQQEPTGYRIWVSEIMLQQTRVDTVIEYFERFMTRFPTVRHLARAKSDEVLHLWSGLGYYARARNLHTTARIIHERYDDEFPTGFDEVRSLPGIGRSTAGAILSLAFGQRHAILDGNVKRVLTRHHAIAGWPGDATVTKALWALAEYHTPHCRVAEYTQAMMDLGATVCTRTRPLCPHCPVYATCRAYAEERQECFPTKRPQKILPVRATRFILVVRTENENPHNTKSHPPIRSVLLEKRPTTGVWGGLWSFPECALGNDLNAWCTTRFGNTPINIEPLPSFRHTFTHFHLDIHPILLSYGSTTGPSPDLHRFSRKRMIARFVKNTESSHNIDSDRTIWYPLEKSSIDKPPALGLATPVARLLDMLCCGTMQSFIQEQH</sequence>
<dbReference type="InterPro" id="IPR023170">
    <property type="entry name" value="HhH_base_excis_C"/>
</dbReference>
<comment type="similarity">
    <text evidence="3 14">Belongs to the Nth/MutY family.</text>
</comment>
<dbReference type="FunFam" id="1.10.340.30:FF:000002">
    <property type="entry name" value="Adenine DNA glycosylase"/>
    <property type="match status" value="1"/>
</dbReference>
<dbReference type="InterPro" id="IPR003651">
    <property type="entry name" value="Endonuclease3_FeS-loop_motif"/>
</dbReference>
<dbReference type="GO" id="GO:0051539">
    <property type="term" value="F:4 iron, 4 sulfur cluster binding"/>
    <property type="evidence" value="ECO:0007669"/>
    <property type="project" value="UniProtKB-UniRule"/>
</dbReference>
<dbReference type="InterPro" id="IPR044298">
    <property type="entry name" value="MIG/MutY"/>
</dbReference>